<dbReference type="Gene3D" id="2.60.40.10">
    <property type="entry name" value="Immunoglobulins"/>
    <property type="match status" value="1"/>
</dbReference>
<evidence type="ECO:0000313" key="8">
    <source>
        <dbReference type="EMBL" id="SDD34506.1"/>
    </source>
</evidence>
<evidence type="ECO:0000313" key="9">
    <source>
        <dbReference type="Proteomes" id="UP000198949"/>
    </source>
</evidence>
<proteinExistence type="inferred from homology"/>
<dbReference type="Gene3D" id="3.20.20.80">
    <property type="entry name" value="Glycosidases"/>
    <property type="match status" value="1"/>
</dbReference>
<evidence type="ECO:0000259" key="7">
    <source>
        <dbReference type="Pfam" id="PF22666"/>
    </source>
</evidence>
<name>A0A1G6U1E0_9ACTN</name>
<accession>A0A1G6U1E0</accession>
<evidence type="ECO:0000256" key="5">
    <source>
        <dbReference type="ARBA" id="ARBA00023295"/>
    </source>
</evidence>
<dbReference type="SUPFAM" id="SSF49785">
    <property type="entry name" value="Galactose-binding domain-like"/>
    <property type="match status" value="1"/>
</dbReference>
<evidence type="ECO:0000256" key="1">
    <source>
        <dbReference type="ARBA" id="ARBA00000829"/>
    </source>
</evidence>
<dbReference type="GO" id="GO:0006516">
    <property type="term" value="P:glycoprotein catabolic process"/>
    <property type="evidence" value="ECO:0007669"/>
    <property type="project" value="TreeGrafter"/>
</dbReference>
<feature type="domain" description="Glycoside hydrolase family 2 immunoglobulin-like beta-sandwich" evidence="6">
    <location>
        <begin position="190"/>
        <end position="289"/>
    </location>
</feature>
<sequence length="809" mass="90768">MSAKRTLHEGWTVTGDPDAPVPVDGILASVPGEVVTDLLAADLIADPYVDDAERELAWVGRTDWTYRTAFTVDDADRDGVDLVFDGLDTVARVSLNGVVLGETANMHRRYRFDAREAVRHGANELEVAFTSPYTYAEAQRDRLGDRPNAYPEPGNFIRKAACNFGWDWGPNLAGVGIWRPVRLETWRTARIDEVVPRTALEDGTGVVAFSVRLQKAADADVDLVCSVGPHQTTVRLNAGAETADVRVEVPDARLWWPHDRGAQPLYDAAVTVRDGAEDLDSWTGRIGFRTAELDTAPDAEGRPYTLRINGEPVWVKGVNWIPDEALFSRIDPDRVERRLRQAIKAGVNYIRVWGGGVYESEDFYRRCDELGLLVGQDFPFACAAYPEEEPFWSEVEAEARDNLARLAPHPSLVTWTGNNENIWGWHDWDWRQDLGDRTWGAGYYHDLLPKLVAEVDGTRPYWPGSPYSGATELHPNEQAHASVHIWDVWNNDDYTRYRDWRPRFVAEFGYQAPPTWATVRRMVTDEPFQADSAAMLWHQKAADGQDKLQRGLDAHLPPVRDFDDWLYFTQVNQARAIRLGIEHFRSLQPYCTGSVVWQLNDCWPVTSWAAIDGEERLKPLWYALRDAYAKHSVSFQPDGDGGLNLVAVNDTAYPWHAVVGFWKCDVEGRILARALVTLHVDPRDALTLELEQGAIPVDGEFLITGPEDFPRATWFSKEDKDMDWPEARFEAVAEVVDGGVALTVTAATVLRDLCVFPDRLDPDAVVDKALVTLLPGERATFTVTSEAIAASPDLTLALTRRPVLRAVND</sequence>
<evidence type="ECO:0000259" key="6">
    <source>
        <dbReference type="Pfam" id="PF00703"/>
    </source>
</evidence>
<dbReference type="EC" id="3.2.1.25" evidence="3"/>
<dbReference type="GO" id="GO:0005975">
    <property type="term" value="P:carbohydrate metabolic process"/>
    <property type="evidence" value="ECO:0007669"/>
    <property type="project" value="InterPro"/>
</dbReference>
<dbReference type="PANTHER" id="PTHR43730:SF1">
    <property type="entry name" value="BETA-MANNOSIDASE"/>
    <property type="match status" value="1"/>
</dbReference>
<evidence type="ECO:0000256" key="4">
    <source>
        <dbReference type="ARBA" id="ARBA00022801"/>
    </source>
</evidence>
<feature type="domain" description="Beta-mannosidase-like galactose-binding" evidence="7">
    <location>
        <begin position="26"/>
        <end position="179"/>
    </location>
</feature>
<dbReference type="AlphaFoldDB" id="A0A1G6U1E0"/>
<dbReference type="GO" id="GO:0004567">
    <property type="term" value="F:beta-mannosidase activity"/>
    <property type="evidence" value="ECO:0007669"/>
    <property type="project" value="UniProtKB-EC"/>
</dbReference>
<dbReference type="SUPFAM" id="SSF49303">
    <property type="entry name" value="beta-Galactosidase/glucuronidase domain"/>
    <property type="match status" value="1"/>
</dbReference>
<dbReference type="Pfam" id="PF00703">
    <property type="entry name" value="Glyco_hydro_2"/>
    <property type="match status" value="1"/>
</dbReference>
<dbReference type="STRING" id="58114.SAMN05216270_103242"/>
<dbReference type="Gene3D" id="2.60.120.260">
    <property type="entry name" value="Galactose-binding domain-like"/>
    <property type="match status" value="1"/>
</dbReference>
<dbReference type="PANTHER" id="PTHR43730">
    <property type="entry name" value="BETA-MANNOSIDASE"/>
    <property type="match status" value="1"/>
</dbReference>
<dbReference type="EMBL" id="FNAD01000003">
    <property type="protein sequence ID" value="SDD34506.1"/>
    <property type="molecule type" value="Genomic_DNA"/>
</dbReference>
<dbReference type="InterPro" id="IPR006102">
    <property type="entry name" value="Ig-like_GH2"/>
</dbReference>
<comment type="similarity">
    <text evidence="2">Belongs to the glycosyl hydrolase 2 family.</text>
</comment>
<dbReference type="Proteomes" id="UP000198949">
    <property type="component" value="Unassembled WGS sequence"/>
</dbReference>
<dbReference type="InterPro" id="IPR050887">
    <property type="entry name" value="Beta-mannosidase_GH2"/>
</dbReference>
<dbReference type="Pfam" id="PF22666">
    <property type="entry name" value="Glyco_hydro_2_N2"/>
    <property type="match status" value="1"/>
</dbReference>
<keyword evidence="9" id="KW-1185">Reference proteome</keyword>
<dbReference type="InterPro" id="IPR008979">
    <property type="entry name" value="Galactose-bd-like_sf"/>
</dbReference>
<dbReference type="FunFam" id="3.20.20.80:FF:000050">
    <property type="entry name" value="Beta-mannosidase B"/>
    <property type="match status" value="1"/>
</dbReference>
<dbReference type="InterPro" id="IPR013783">
    <property type="entry name" value="Ig-like_fold"/>
</dbReference>
<keyword evidence="5" id="KW-0326">Glycosidase</keyword>
<dbReference type="SUPFAM" id="SSF51445">
    <property type="entry name" value="(Trans)glycosidases"/>
    <property type="match status" value="1"/>
</dbReference>
<dbReference type="RefSeq" id="WP_091030957.1">
    <property type="nucleotide sequence ID" value="NZ_FNAD01000003.1"/>
</dbReference>
<organism evidence="8 9">
    <name type="scientific">Glycomyces harbinensis</name>
    <dbReference type="NCBI Taxonomy" id="58114"/>
    <lineage>
        <taxon>Bacteria</taxon>
        <taxon>Bacillati</taxon>
        <taxon>Actinomycetota</taxon>
        <taxon>Actinomycetes</taxon>
        <taxon>Glycomycetales</taxon>
        <taxon>Glycomycetaceae</taxon>
        <taxon>Glycomyces</taxon>
    </lineage>
</organism>
<gene>
    <name evidence="8" type="ORF">SAMN05216270_103242</name>
</gene>
<dbReference type="InterPro" id="IPR054593">
    <property type="entry name" value="Beta-mannosidase-like_N2"/>
</dbReference>
<reference evidence="9" key="1">
    <citation type="submission" date="2016-10" db="EMBL/GenBank/DDBJ databases">
        <authorList>
            <person name="Varghese N."/>
            <person name="Submissions S."/>
        </authorList>
    </citation>
    <scope>NUCLEOTIDE SEQUENCE [LARGE SCALE GENOMIC DNA]</scope>
    <source>
        <strain evidence="9">CGMCC 4.3516</strain>
    </source>
</reference>
<comment type="catalytic activity">
    <reaction evidence="1">
        <text>Hydrolysis of terminal, non-reducing beta-D-mannose residues in beta-D-mannosides.</text>
        <dbReference type="EC" id="3.2.1.25"/>
    </reaction>
</comment>
<dbReference type="InterPro" id="IPR036156">
    <property type="entry name" value="Beta-gal/glucu_dom_sf"/>
</dbReference>
<dbReference type="OrthoDB" id="9758603at2"/>
<evidence type="ECO:0000256" key="2">
    <source>
        <dbReference type="ARBA" id="ARBA00007401"/>
    </source>
</evidence>
<protein>
    <recommendedName>
        <fullName evidence="3">beta-mannosidase</fullName>
        <ecNumber evidence="3">3.2.1.25</ecNumber>
    </recommendedName>
</protein>
<dbReference type="InterPro" id="IPR017853">
    <property type="entry name" value="GH"/>
</dbReference>
<keyword evidence="4" id="KW-0378">Hydrolase</keyword>
<evidence type="ECO:0000256" key="3">
    <source>
        <dbReference type="ARBA" id="ARBA00012754"/>
    </source>
</evidence>